<dbReference type="InterPro" id="IPR044261">
    <property type="entry name" value="Pyruvate_dehydrogenase"/>
</dbReference>
<evidence type="ECO:0000256" key="1">
    <source>
        <dbReference type="ARBA" id="ARBA00007812"/>
    </source>
</evidence>
<comment type="similarity">
    <text evidence="1 3 4">Belongs to the TPP enzyme family.</text>
</comment>
<dbReference type="Proteomes" id="UP001055093">
    <property type="component" value="Unassembled WGS sequence"/>
</dbReference>
<evidence type="ECO:0000259" key="6">
    <source>
        <dbReference type="Pfam" id="PF02775"/>
    </source>
</evidence>
<evidence type="ECO:0000259" key="7">
    <source>
        <dbReference type="Pfam" id="PF02776"/>
    </source>
</evidence>
<dbReference type="InterPro" id="IPR029061">
    <property type="entry name" value="THDP-binding"/>
</dbReference>
<comment type="subunit">
    <text evidence="3">Homotetramer.</text>
</comment>
<keyword evidence="3" id="KW-0560">Oxidoreductase</keyword>
<keyword evidence="3" id="KW-0479">Metal-binding</keyword>
<protein>
    <recommendedName>
        <fullName evidence="3">Pyruvate dehydrogenase [ubiquinone]</fullName>
        <ecNumber evidence="3">1.2.5.1</ecNumber>
    </recommendedName>
    <alternativeName>
        <fullName evidence="3">Pyruvate oxidase</fullName>
        <shortName evidence="3">POX</shortName>
    </alternativeName>
    <alternativeName>
        <fullName evidence="3">Pyruvate:ubiquinone-8 oxidoreductase</fullName>
    </alternativeName>
</protein>
<comment type="caution">
    <text evidence="3">Lacks conserved residue(s) required for the propagation of feature annotation.</text>
</comment>
<dbReference type="EC" id="1.2.5.1" evidence="3"/>
<feature type="domain" description="Thiamine pyrophosphate enzyme TPP-binding" evidence="6">
    <location>
        <begin position="384"/>
        <end position="530"/>
    </location>
</feature>
<keyword evidence="3 8" id="KW-0670">Pyruvate</keyword>
<comment type="cofactor">
    <cofactor evidence="3">
        <name>Mg(2+)</name>
        <dbReference type="ChEBI" id="CHEBI:18420"/>
    </cofactor>
    <text evidence="3">Binds 1 Mg(2+) ion per subunit.</text>
</comment>
<dbReference type="InterPro" id="IPR012000">
    <property type="entry name" value="Thiamin_PyroP_enz_cen_dom"/>
</dbReference>
<dbReference type="InterPro" id="IPR029035">
    <property type="entry name" value="DHS-like_NAD/FAD-binding_dom"/>
</dbReference>
<comment type="activity regulation">
    <text evidence="3">The C-terminus inhibits activity; it has to move for the enzyme to be active. Activated by lipid-binding, which occurs via the C-terminus.</text>
</comment>
<feature type="binding site" evidence="3">
    <location>
        <begin position="411"/>
        <end position="413"/>
    </location>
    <ligand>
        <name>thiamine diphosphate</name>
        <dbReference type="ChEBI" id="CHEBI:58937"/>
    </ligand>
</feature>
<comment type="cofactor">
    <cofactor evidence="3">
        <name>thiamine diphosphate</name>
        <dbReference type="ChEBI" id="CHEBI:58937"/>
    </cofactor>
    <text evidence="3">Binds 1 thiamine pyrophosphate per subunit.</text>
</comment>
<feature type="domain" description="Thiamine pyrophosphate enzyme central" evidence="5">
    <location>
        <begin position="194"/>
        <end position="322"/>
    </location>
</feature>
<sequence>MASDNVSDLIVETLQLAGVRRIYGLVGDSLNGITEAIRARDVIEWVHVRHEEVAAFAAAGEAQVTGELAVCAGSCGPGNLHLINGLYDAHRTRTPVLAIAAHIPSSEIGLNYFQETRPEQLFRDCSHFCELVSDPAQLPNVLEAAIRSAVGQRGVAVIVIPGTVALKPAPERTLAAASTLRPRAPIVVPQADELERLAELLNNSKKITLLCGRGCAGAHAPLMRLAERLKSPIVHALGGKEHVEHDNPYDVGMTGLIGFSSGYAAMEACETLLMLGTDFPYRQFYPEHARIAQIDIRPENLGRRCRLELGLVGDVAATIEALLPLLSGNDSTRHLDASLKHYVKAREGLDDLATGKPGRRPIHPQYLTRLLSEAATDDAVFTADVGTPTVWAARYLAMTAGRRLIGSWAHGSMANALPHAIGIQAASPGRQVISLSGDGGFAMLMGDILTLTQEKLPVKVVIFNNGTLGFVELEMKAAGYLETGVELQNPDFSALARSVGIHARRVEDPGDLEGAIRDMLAHPGPALLDVVTNRQELAMPPKLQAEQVKGFSLYALQAVMNGRGDAILDLAKSNLIR</sequence>
<keyword evidence="3" id="KW-0830">Ubiquinone</keyword>
<dbReference type="PANTHER" id="PTHR42981">
    <property type="entry name" value="PYRUVATE DEHYDROGENASE [UBIQUINONE]"/>
    <property type="match status" value="1"/>
</dbReference>
<feature type="binding site" evidence="3">
    <location>
        <position position="295"/>
    </location>
    <ligand>
        <name>FAD</name>
        <dbReference type="ChEBI" id="CHEBI:57692"/>
    </ligand>
</feature>
<comment type="domain">
    <text evidence="3">Has 4 domains; the Pyr domain which binds the pyrimidine moiety of the thiamine pyrophosphate cofactor, the FAD-binding domain, the PP-binding domain which binds the pyrophosphate portion of thiamine pyrophosphate and the C-terminal membrane binding region. The C-terminus is held closely against the rest of the protein and covers the active site; during activation it unfolds from the rest of the protein and forms an amphipathic helix upon membrane binding, exposing the active site.</text>
</comment>
<keyword evidence="3" id="KW-0547">Nucleotide-binding</keyword>
<feature type="binding site" evidence="3">
    <location>
        <position position="438"/>
    </location>
    <ligand>
        <name>Mg(2+)</name>
        <dbReference type="ChEBI" id="CHEBI:18420"/>
    </ligand>
</feature>
<dbReference type="EMBL" id="BPRE01000001">
    <property type="protein sequence ID" value="GJE74025.1"/>
    <property type="molecule type" value="Genomic_DNA"/>
</dbReference>
<dbReference type="SUPFAM" id="SSF52467">
    <property type="entry name" value="DHS-like NAD/FAD-binding domain"/>
    <property type="match status" value="1"/>
</dbReference>
<reference evidence="8" key="2">
    <citation type="submission" date="2021-08" db="EMBL/GenBank/DDBJ databases">
        <authorList>
            <person name="Tani A."/>
            <person name="Ola A."/>
            <person name="Ogura Y."/>
            <person name="Katsura K."/>
            <person name="Hayashi T."/>
        </authorList>
    </citation>
    <scope>NUCLEOTIDE SEQUENCE</scope>
    <source>
        <strain evidence="8">DSM 14458</strain>
    </source>
</reference>
<dbReference type="HAMAP" id="MF_00850">
    <property type="entry name" value="POX"/>
    <property type="match status" value="1"/>
</dbReference>
<feature type="binding site" evidence="3">
    <location>
        <position position="51"/>
    </location>
    <ligand>
        <name>thiamine diphosphate</name>
        <dbReference type="ChEBI" id="CHEBI:58937"/>
    </ligand>
</feature>
<dbReference type="RefSeq" id="WP_137830431.1">
    <property type="nucleotide sequence ID" value="NZ_BPRE01000001.1"/>
</dbReference>
<keyword evidence="9" id="KW-1185">Reference proteome</keyword>
<reference evidence="8" key="1">
    <citation type="journal article" date="2021" name="Front. Microbiol.">
        <title>Comprehensive Comparative Genomics and Phenotyping of Methylobacterium Species.</title>
        <authorList>
            <person name="Alessa O."/>
            <person name="Ogura Y."/>
            <person name="Fujitani Y."/>
            <person name="Takami H."/>
            <person name="Hayashi T."/>
            <person name="Sahin N."/>
            <person name="Tani A."/>
        </authorList>
    </citation>
    <scope>NUCLEOTIDE SEQUENCE</scope>
    <source>
        <strain evidence="8">DSM 14458</strain>
    </source>
</reference>
<comment type="catalytic activity">
    <reaction evidence="3">
        <text>a ubiquinone + pyruvate + H2O = a ubiquinol + acetate + CO2</text>
        <dbReference type="Rhea" id="RHEA:27405"/>
        <dbReference type="Rhea" id="RHEA-COMP:9565"/>
        <dbReference type="Rhea" id="RHEA-COMP:9566"/>
        <dbReference type="ChEBI" id="CHEBI:15361"/>
        <dbReference type="ChEBI" id="CHEBI:15377"/>
        <dbReference type="ChEBI" id="CHEBI:16389"/>
        <dbReference type="ChEBI" id="CHEBI:16526"/>
        <dbReference type="ChEBI" id="CHEBI:17976"/>
        <dbReference type="ChEBI" id="CHEBI:30089"/>
        <dbReference type="EC" id="1.2.5.1"/>
    </reaction>
</comment>
<feature type="site" description="Moves into active site upon enzyme activation, plays a role in electron transfer" evidence="3">
    <location>
        <position position="470"/>
    </location>
</feature>
<evidence type="ECO:0000259" key="5">
    <source>
        <dbReference type="Pfam" id="PF00205"/>
    </source>
</evidence>
<evidence type="ECO:0000256" key="2">
    <source>
        <dbReference type="ARBA" id="ARBA00023052"/>
    </source>
</evidence>
<keyword evidence="3" id="KW-0446">Lipid-binding</keyword>
<feature type="region of interest" description="Membrane-binding domain" evidence="3">
    <location>
        <begin position="536"/>
        <end position="577"/>
    </location>
</feature>
<accession>A0ABQ4UPA0</accession>
<keyword evidence="3" id="KW-1003">Cell membrane</keyword>
<comment type="caution">
    <text evidence="8">The sequence shown here is derived from an EMBL/GenBank/DDBJ whole genome shotgun (WGS) entry which is preliminary data.</text>
</comment>
<feature type="binding site" evidence="3">
    <location>
        <position position="465"/>
    </location>
    <ligand>
        <name>Mg(2+)</name>
        <dbReference type="ChEBI" id="CHEBI:18420"/>
    </ligand>
</feature>
<dbReference type="InterPro" id="IPR047210">
    <property type="entry name" value="TPP_PYR_POXB-like"/>
</dbReference>
<evidence type="ECO:0000313" key="9">
    <source>
        <dbReference type="Proteomes" id="UP001055093"/>
    </source>
</evidence>
<dbReference type="CDD" id="cd07039">
    <property type="entry name" value="TPP_PYR_POX"/>
    <property type="match status" value="1"/>
</dbReference>
<name>A0ABQ4UPA0_9HYPH</name>
<feature type="binding site" evidence="3">
    <location>
        <begin position="465"/>
        <end position="471"/>
    </location>
    <ligand>
        <name>thiamine diphosphate</name>
        <dbReference type="ChEBI" id="CHEBI:58937"/>
    </ligand>
</feature>
<dbReference type="Pfam" id="PF02775">
    <property type="entry name" value="TPP_enzyme_C"/>
    <property type="match status" value="1"/>
</dbReference>
<dbReference type="Pfam" id="PF02776">
    <property type="entry name" value="TPP_enzyme_N"/>
    <property type="match status" value="1"/>
</dbReference>
<feature type="binding site" evidence="3">
    <location>
        <begin position="438"/>
        <end position="440"/>
    </location>
    <ligand>
        <name>thiamine diphosphate</name>
        <dbReference type="ChEBI" id="CHEBI:58937"/>
    </ligand>
</feature>
<dbReference type="InterPro" id="IPR047212">
    <property type="entry name" value="TPP_POXB-like"/>
</dbReference>
<dbReference type="PROSITE" id="PS00187">
    <property type="entry name" value="TPP_ENZYMES"/>
    <property type="match status" value="1"/>
</dbReference>
<keyword evidence="3" id="KW-0285">Flavoprotein</keyword>
<organism evidence="8 9">
    <name type="scientific">Methylorubrum suomiense</name>
    <dbReference type="NCBI Taxonomy" id="144191"/>
    <lineage>
        <taxon>Bacteria</taxon>
        <taxon>Pseudomonadati</taxon>
        <taxon>Pseudomonadota</taxon>
        <taxon>Alphaproteobacteria</taxon>
        <taxon>Hyphomicrobiales</taxon>
        <taxon>Methylobacteriaceae</taxon>
        <taxon>Methylorubrum</taxon>
    </lineage>
</organism>
<feature type="region of interest" description="FAD-binding domain" evidence="3">
    <location>
        <begin position="186"/>
        <end position="337"/>
    </location>
</feature>
<dbReference type="Gene3D" id="3.40.50.970">
    <property type="match status" value="2"/>
</dbReference>
<feature type="binding site" evidence="3">
    <location>
        <begin position="254"/>
        <end position="257"/>
    </location>
    <ligand>
        <name>FAD</name>
        <dbReference type="ChEBI" id="CHEBI:57692"/>
    </ligand>
</feature>
<comment type="cofactor">
    <cofactor evidence="3">
        <name>FAD</name>
        <dbReference type="ChEBI" id="CHEBI:57692"/>
    </cofactor>
    <text evidence="3">Binds 1 FAD per subunit.</text>
</comment>
<keyword evidence="2 3" id="KW-0786">Thiamine pyrophosphate</keyword>
<comment type="subcellular location">
    <subcellularLocation>
        <location evidence="3">Cell membrane</location>
        <topology evidence="3">Peripheral membrane protein</topology>
        <orientation evidence="3">Cytoplasmic side</orientation>
    </subcellularLocation>
</comment>
<dbReference type="PANTHER" id="PTHR42981:SF2">
    <property type="entry name" value="PYRUVATE DEHYDROGENASE [UBIQUINONE]"/>
    <property type="match status" value="1"/>
</dbReference>
<dbReference type="Gene3D" id="3.40.50.1220">
    <property type="entry name" value="TPP-binding domain"/>
    <property type="match status" value="1"/>
</dbReference>
<proteinExistence type="inferred from homology"/>
<dbReference type="SUPFAM" id="SSF52518">
    <property type="entry name" value="Thiamin diphosphate-binding fold (THDP-binding)"/>
    <property type="match status" value="2"/>
</dbReference>
<keyword evidence="3" id="KW-0274">FAD</keyword>
<evidence type="ECO:0000256" key="3">
    <source>
        <dbReference type="HAMAP-Rule" id="MF_00850"/>
    </source>
</evidence>
<feature type="binding site" evidence="3">
    <location>
        <begin position="277"/>
        <end position="281"/>
    </location>
    <ligand>
        <name>FAD</name>
        <dbReference type="ChEBI" id="CHEBI:57692"/>
    </ligand>
</feature>
<comment type="function">
    <text evidence="3">A peripheral cell membrane enzyme that catalyzes the oxidative decarboxylation of pyruvate to form acetate and CO(2). It channels electrons from the cytoplasm to the respiratory chain at the cell membrane via ubiquinone.</text>
</comment>
<dbReference type="NCBIfam" id="NF006591">
    <property type="entry name" value="PRK09124.1"/>
    <property type="match status" value="1"/>
</dbReference>
<keyword evidence="3" id="KW-0460">Magnesium</keyword>
<evidence type="ECO:0000313" key="8">
    <source>
        <dbReference type="EMBL" id="GJE74025.1"/>
    </source>
</evidence>
<dbReference type="CDD" id="cd02014">
    <property type="entry name" value="TPP_POX"/>
    <property type="match status" value="1"/>
</dbReference>
<dbReference type="Pfam" id="PF00205">
    <property type="entry name" value="TPP_enzyme_M"/>
    <property type="match status" value="1"/>
</dbReference>
<dbReference type="InterPro" id="IPR000399">
    <property type="entry name" value="TPP-bd_CS"/>
</dbReference>
<dbReference type="InterPro" id="IPR012001">
    <property type="entry name" value="Thiamin_PyroP_enz_TPP-bd_dom"/>
</dbReference>
<evidence type="ECO:0000256" key="4">
    <source>
        <dbReference type="RuleBase" id="RU362132"/>
    </source>
</evidence>
<keyword evidence="3" id="KW-0472">Membrane</keyword>
<dbReference type="InterPro" id="IPR011766">
    <property type="entry name" value="TPP_enzyme_TPP-bd"/>
</dbReference>
<dbReference type="InterPro" id="IPR047211">
    <property type="entry name" value="POXB-like"/>
</dbReference>
<feature type="domain" description="Thiamine pyrophosphate enzyme N-terminal TPP-binding" evidence="7">
    <location>
        <begin position="5"/>
        <end position="115"/>
    </location>
</feature>
<gene>
    <name evidence="3 8" type="primary">poxB</name>
    <name evidence="8" type="ORF">BGCPKDLD_0592</name>
</gene>